<evidence type="ECO:0000313" key="7">
    <source>
        <dbReference type="Proteomes" id="UP000253303"/>
    </source>
</evidence>
<dbReference type="Pfam" id="PF13305">
    <property type="entry name" value="TetR_C_33"/>
    <property type="match status" value="1"/>
</dbReference>
<dbReference type="InterPro" id="IPR025996">
    <property type="entry name" value="MT1864/Rv1816-like_C"/>
</dbReference>
<dbReference type="SUPFAM" id="SSF48498">
    <property type="entry name" value="Tetracyclin repressor-like, C-terminal domain"/>
    <property type="match status" value="1"/>
</dbReference>
<dbReference type="Proteomes" id="UP000253303">
    <property type="component" value="Unassembled WGS sequence"/>
</dbReference>
<dbReference type="PROSITE" id="PS50977">
    <property type="entry name" value="HTH_TETR_2"/>
    <property type="match status" value="1"/>
</dbReference>
<dbReference type="RefSeq" id="WP_113985526.1">
    <property type="nucleotide sequence ID" value="NZ_QMEY01000026.1"/>
</dbReference>
<dbReference type="PANTHER" id="PTHR30055">
    <property type="entry name" value="HTH-TYPE TRANSCRIPTIONAL REGULATOR RUTR"/>
    <property type="match status" value="1"/>
</dbReference>
<dbReference type="GO" id="GO:0000976">
    <property type="term" value="F:transcription cis-regulatory region binding"/>
    <property type="evidence" value="ECO:0007669"/>
    <property type="project" value="TreeGrafter"/>
</dbReference>
<keyword evidence="1" id="KW-0805">Transcription regulation</keyword>
<dbReference type="Gene3D" id="1.10.357.10">
    <property type="entry name" value="Tetracycline Repressor, domain 2"/>
    <property type="match status" value="1"/>
</dbReference>
<evidence type="ECO:0000256" key="3">
    <source>
        <dbReference type="ARBA" id="ARBA00023163"/>
    </source>
</evidence>
<comment type="caution">
    <text evidence="6">The sequence shown here is derived from an EMBL/GenBank/DDBJ whole genome shotgun (WGS) entry which is preliminary data.</text>
</comment>
<dbReference type="SUPFAM" id="SSF46689">
    <property type="entry name" value="Homeodomain-like"/>
    <property type="match status" value="1"/>
</dbReference>
<feature type="DNA-binding region" description="H-T-H motif" evidence="4">
    <location>
        <begin position="37"/>
        <end position="56"/>
    </location>
</feature>
<dbReference type="EMBL" id="QMEY01000026">
    <property type="protein sequence ID" value="RBQ15041.1"/>
    <property type="molecule type" value="Genomic_DNA"/>
</dbReference>
<keyword evidence="7" id="KW-1185">Reference proteome</keyword>
<evidence type="ECO:0000256" key="2">
    <source>
        <dbReference type="ARBA" id="ARBA00023125"/>
    </source>
</evidence>
<dbReference type="InterPro" id="IPR009057">
    <property type="entry name" value="Homeodomain-like_sf"/>
</dbReference>
<protein>
    <submittedName>
        <fullName evidence="6">TetR/AcrR family transcriptional regulator</fullName>
    </submittedName>
</protein>
<keyword evidence="3" id="KW-0804">Transcription</keyword>
<gene>
    <name evidence="6" type="ORF">DP939_37190</name>
</gene>
<dbReference type="InterPro" id="IPR001647">
    <property type="entry name" value="HTH_TetR"/>
</dbReference>
<sequence length="240" mass="26926">MAARTESRRERVRQQTLAEIRATARRLLIERGQQAVTINAVAREMGMTGPALYHYFAGLEELVGAMTADFLRELADTMRATRDAHATAAPARRLLAICRAMREWALAHRAEFGMVFASPLPPSNRPGTSSARFLAGQNFEQVFVDEIAEIWQATPFPVPDDLAPALRDQVAAYAAEAGWRLPPEVVHVMMSCWIRLYGLLCMEVLHQLDFIYTDLEPVYEECLRDLAERLALPYEPPAVG</sequence>
<dbReference type="InterPro" id="IPR036271">
    <property type="entry name" value="Tet_transcr_reg_TetR-rel_C_sf"/>
</dbReference>
<dbReference type="PANTHER" id="PTHR30055:SF243">
    <property type="entry name" value="HTH-TYPE TRANSCRIPTIONAL REGULATOR RV1816"/>
    <property type="match status" value="1"/>
</dbReference>
<evidence type="ECO:0000313" key="6">
    <source>
        <dbReference type="EMBL" id="RBQ15041.1"/>
    </source>
</evidence>
<name>A0A366LMC7_9ACTN</name>
<evidence type="ECO:0000259" key="5">
    <source>
        <dbReference type="PROSITE" id="PS50977"/>
    </source>
</evidence>
<accession>A0A366LMC7</accession>
<proteinExistence type="predicted"/>
<feature type="domain" description="HTH tetR-type" evidence="5">
    <location>
        <begin position="14"/>
        <end position="74"/>
    </location>
</feature>
<dbReference type="OrthoDB" id="3210322at2"/>
<reference evidence="6 7" key="1">
    <citation type="submission" date="2018-06" db="EMBL/GenBank/DDBJ databases">
        <title>Sphaerisporangium craniellae sp. nov., isolated from a marine sponge in the South China Sea.</title>
        <authorList>
            <person name="Li L."/>
        </authorList>
    </citation>
    <scope>NUCLEOTIDE SEQUENCE [LARGE SCALE GENOMIC DNA]</scope>
    <source>
        <strain evidence="6 7">LHW63015</strain>
    </source>
</reference>
<dbReference type="Pfam" id="PF00440">
    <property type="entry name" value="TetR_N"/>
    <property type="match status" value="1"/>
</dbReference>
<dbReference type="AlphaFoldDB" id="A0A366LMC7"/>
<evidence type="ECO:0000256" key="1">
    <source>
        <dbReference type="ARBA" id="ARBA00023015"/>
    </source>
</evidence>
<dbReference type="InterPro" id="IPR050109">
    <property type="entry name" value="HTH-type_TetR-like_transc_reg"/>
</dbReference>
<keyword evidence="2 4" id="KW-0238">DNA-binding</keyword>
<organism evidence="6 7">
    <name type="scientific">Spongiactinospora rosea</name>
    <dbReference type="NCBI Taxonomy" id="2248750"/>
    <lineage>
        <taxon>Bacteria</taxon>
        <taxon>Bacillati</taxon>
        <taxon>Actinomycetota</taxon>
        <taxon>Actinomycetes</taxon>
        <taxon>Streptosporangiales</taxon>
        <taxon>Streptosporangiaceae</taxon>
        <taxon>Spongiactinospora</taxon>
    </lineage>
</organism>
<evidence type="ECO:0000256" key="4">
    <source>
        <dbReference type="PROSITE-ProRule" id="PRU00335"/>
    </source>
</evidence>
<dbReference type="GO" id="GO:0003700">
    <property type="term" value="F:DNA-binding transcription factor activity"/>
    <property type="evidence" value="ECO:0007669"/>
    <property type="project" value="TreeGrafter"/>
</dbReference>